<dbReference type="Gene3D" id="3.90.780.10">
    <property type="entry name" value="5'-Nucleotidase, C-terminal domain"/>
    <property type="match status" value="1"/>
</dbReference>
<dbReference type="STRING" id="1280847.SAMN04488036_10958"/>
<evidence type="ECO:0000256" key="3">
    <source>
        <dbReference type="RuleBase" id="RU362119"/>
    </source>
</evidence>
<dbReference type="InterPro" id="IPR008334">
    <property type="entry name" value="5'-Nucleotdase_C"/>
</dbReference>
<evidence type="ECO:0000256" key="1">
    <source>
        <dbReference type="ARBA" id="ARBA00006654"/>
    </source>
</evidence>
<dbReference type="GO" id="GO:0016788">
    <property type="term" value="F:hydrolase activity, acting on ester bonds"/>
    <property type="evidence" value="ECO:0007669"/>
    <property type="project" value="InterPro"/>
</dbReference>
<dbReference type="PROSITE" id="PS00786">
    <property type="entry name" value="5_NUCLEOTIDASE_2"/>
    <property type="match status" value="1"/>
</dbReference>
<dbReference type="PRINTS" id="PR01607">
    <property type="entry name" value="APYRASEFAMLY"/>
</dbReference>
<name>A0A1I4GPA4_9RHOB</name>
<dbReference type="InterPro" id="IPR029052">
    <property type="entry name" value="Metallo-depent_PP-like"/>
</dbReference>
<comment type="similarity">
    <text evidence="1 3">Belongs to the 5'-nucleotidase family.</text>
</comment>
<sequence>MPHSPKENSPSNRFRLRVLATSDVHARLLAFDYFHETQTAGGSLARIATLVGKERAEAGACLLLDNGDFLQGEPIADVDLATVENAGNPIVQTMNAMGYDAVGLGNHEFDLDAPLLRASLANARYPTLCANLLPVEGDPRYQNIWVPRVIVPVSLADGVQLRVGMFGVLPPQVIGWNRRRIGGGLTGIGIVAGAQSQVDALRQGGADVVIALVHSGIGQETQSPFSENAARHVAAIDGVDVVVAGHVHERFPGPRYPLGPNIDSARGRLFGKPAVMPGAMAAYLGKIDLDLERAVGADRRIKWKIADHKSEVLSAMEYDEDPEIVAMLEPARTMVQARLQQVVGTVERPVTSYFSMVQDDCATRLVAEAMLSALKATLKGTQHEDVPLVASVAPARCGGREGPDSYVEVAAGALRERDVSEIQPFANYICLMRVTGAELSDWLEMANSLYNQLLPNRPDQLLFDRDAPPYKRETVFGVSYIVDLSQPAKYGLDGTLLRPRARRIRDLCWQGAPVLPEQEFLLATNDFRGGGGGNFPAVDRDRQIAIPPVLVRDAVVQHLAQGHYVAGKTLPSWKFKMLSEVSAIFETGVQAQNFLHLIPTPLEPIGTSEAGFGQFRLNFGGEDWPN</sequence>
<dbReference type="InterPro" id="IPR006146">
    <property type="entry name" value="5'-Nucleotdase_CS"/>
</dbReference>
<dbReference type="GO" id="GO:0000166">
    <property type="term" value="F:nucleotide binding"/>
    <property type="evidence" value="ECO:0007669"/>
    <property type="project" value="UniProtKB-KW"/>
</dbReference>
<organism evidence="6 7">
    <name type="scientific">Shimia haliotis</name>
    <dbReference type="NCBI Taxonomy" id="1280847"/>
    <lineage>
        <taxon>Bacteria</taxon>
        <taxon>Pseudomonadati</taxon>
        <taxon>Pseudomonadota</taxon>
        <taxon>Alphaproteobacteria</taxon>
        <taxon>Rhodobacterales</taxon>
        <taxon>Roseobacteraceae</taxon>
    </lineage>
</organism>
<dbReference type="GO" id="GO:0009166">
    <property type="term" value="P:nucleotide catabolic process"/>
    <property type="evidence" value="ECO:0007669"/>
    <property type="project" value="InterPro"/>
</dbReference>
<dbReference type="Gene3D" id="3.60.21.10">
    <property type="match status" value="1"/>
</dbReference>
<keyword evidence="2" id="KW-0732">Signal</keyword>
<dbReference type="GO" id="GO:0046872">
    <property type="term" value="F:metal ion binding"/>
    <property type="evidence" value="ECO:0007669"/>
    <property type="project" value="InterPro"/>
</dbReference>
<keyword evidence="3" id="KW-0378">Hydrolase</keyword>
<accession>A0A1I4GPA4</accession>
<feature type="domain" description="Calcineurin-like phosphoesterase" evidence="4">
    <location>
        <begin position="16"/>
        <end position="249"/>
    </location>
</feature>
<evidence type="ECO:0000256" key="2">
    <source>
        <dbReference type="ARBA" id="ARBA00022729"/>
    </source>
</evidence>
<keyword evidence="3" id="KW-0547">Nucleotide-binding</keyword>
<dbReference type="InterPro" id="IPR006179">
    <property type="entry name" value="5_nucleotidase/apyrase"/>
</dbReference>
<keyword evidence="7" id="KW-1185">Reference proteome</keyword>
<dbReference type="Pfam" id="PF02872">
    <property type="entry name" value="5_nucleotid_C"/>
    <property type="match status" value="1"/>
</dbReference>
<dbReference type="AlphaFoldDB" id="A0A1I4GPA4"/>
<dbReference type="Pfam" id="PF00149">
    <property type="entry name" value="Metallophos"/>
    <property type="match status" value="1"/>
</dbReference>
<dbReference type="InterPro" id="IPR004843">
    <property type="entry name" value="Calcineurin-like_PHP"/>
</dbReference>
<dbReference type="SUPFAM" id="SSF56300">
    <property type="entry name" value="Metallo-dependent phosphatases"/>
    <property type="match status" value="1"/>
</dbReference>
<gene>
    <name evidence="6" type="ORF">SAMN04488036_10958</name>
</gene>
<feature type="domain" description="5'-Nucleotidase C-terminal" evidence="5">
    <location>
        <begin position="343"/>
        <end position="539"/>
    </location>
</feature>
<dbReference type="GO" id="GO:0030288">
    <property type="term" value="C:outer membrane-bounded periplasmic space"/>
    <property type="evidence" value="ECO:0007669"/>
    <property type="project" value="TreeGrafter"/>
</dbReference>
<reference evidence="7" key="1">
    <citation type="submission" date="2016-10" db="EMBL/GenBank/DDBJ databases">
        <authorList>
            <person name="Varghese N."/>
            <person name="Submissions S."/>
        </authorList>
    </citation>
    <scope>NUCLEOTIDE SEQUENCE [LARGE SCALE GENOMIC DNA]</scope>
    <source>
        <strain evidence="7">DSM 28453</strain>
    </source>
</reference>
<dbReference type="PANTHER" id="PTHR11575:SF6">
    <property type="entry name" value="2',3'-CYCLIC-NUCLEOTIDE 2'-PHOSPHODIESTERASE_3'-NUCLEOTIDASE"/>
    <property type="match status" value="1"/>
</dbReference>
<dbReference type="Proteomes" id="UP000198851">
    <property type="component" value="Unassembled WGS sequence"/>
</dbReference>
<evidence type="ECO:0000313" key="7">
    <source>
        <dbReference type="Proteomes" id="UP000198851"/>
    </source>
</evidence>
<evidence type="ECO:0000259" key="4">
    <source>
        <dbReference type="Pfam" id="PF00149"/>
    </source>
</evidence>
<dbReference type="PANTHER" id="PTHR11575">
    <property type="entry name" value="5'-NUCLEOTIDASE-RELATED"/>
    <property type="match status" value="1"/>
</dbReference>
<proteinExistence type="inferred from homology"/>
<dbReference type="InterPro" id="IPR036907">
    <property type="entry name" value="5'-Nucleotdase_C_sf"/>
</dbReference>
<dbReference type="SUPFAM" id="SSF55816">
    <property type="entry name" value="5'-nucleotidase (syn. UDP-sugar hydrolase), C-terminal domain"/>
    <property type="match status" value="1"/>
</dbReference>
<protein>
    <submittedName>
        <fullName evidence="6">2',3'-cyclic-nucleotide 2'-phosphodiesterase / 3'-nucleotidase</fullName>
    </submittedName>
</protein>
<evidence type="ECO:0000259" key="5">
    <source>
        <dbReference type="Pfam" id="PF02872"/>
    </source>
</evidence>
<evidence type="ECO:0000313" key="6">
    <source>
        <dbReference type="EMBL" id="SFL30956.1"/>
    </source>
</evidence>
<dbReference type="RefSeq" id="WP_170846782.1">
    <property type="nucleotide sequence ID" value="NZ_FOSZ01000009.1"/>
</dbReference>
<dbReference type="EMBL" id="FOSZ01000009">
    <property type="protein sequence ID" value="SFL30956.1"/>
    <property type="molecule type" value="Genomic_DNA"/>
</dbReference>
<dbReference type="PROSITE" id="PS00785">
    <property type="entry name" value="5_NUCLEOTIDASE_1"/>
    <property type="match status" value="1"/>
</dbReference>